<evidence type="ECO:0000313" key="2">
    <source>
        <dbReference type="EMBL" id="TLD70287.1"/>
    </source>
</evidence>
<dbReference type="EMBL" id="VAUV01000009">
    <property type="protein sequence ID" value="TLD70287.1"/>
    <property type="molecule type" value="Genomic_DNA"/>
</dbReference>
<keyword evidence="1" id="KW-0732">Signal</keyword>
<reference evidence="2 3" key="1">
    <citation type="submission" date="2019-05" db="EMBL/GenBank/DDBJ databases">
        <title>Verrucobacter flavum gen. nov., sp. nov. a new member of the family Verrucomicrobiaceae.</title>
        <authorList>
            <person name="Szuroczki S."/>
            <person name="Abbaszade G."/>
            <person name="Szabo A."/>
            <person name="Felfoldi T."/>
            <person name="Schumann P."/>
            <person name="Boka K."/>
            <person name="Keki Z."/>
            <person name="Toumi M."/>
            <person name="Toth E."/>
        </authorList>
    </citation>
    <scope>NUCLEOTIDE SEQUENCE [LARGE SCALE GENOMIC DNA]</scope>
    <source>
        <strain evidence="2 3">MG-N-17</strain>
    </source>
</reference>
<protein>
    <recommendedName>
        <fullName evidence="4">OmpH family outer membrane protein</fullName>
    </recommendedName>
</protein>
<organism evidence="2 3">
    <name type="scientific">Phragmitibacter flavus</name>
    <dbReference type="NCBI Taxonomy" id="2576071"/>
    <lineage>
        <taxon>Bacteria</taxon>
        <taxon>Pseudomonadati</taxon>
        <taxon>Verrucomicrobiota</taxon>
        <taxon>Verrucomicrobiia</taxon>
        <taxon>Verrucomicrobiales</taxon>
        <taxon>Verrucomicrobiaceae</taxon>
        <taxon>Phragmitibacter</taxon>
    </lineage>
</organism>
<dbReference type="Proteomes" id="UP000306196">
    <property type="component" value="Unassembled WGS sequence"/>
</dbReference>
<accession>A0A5R8KDH1</accession>
<dbReference type="AlphaFoldDB" id="A0A5R8KDH1"/>
<evidence type="ECO:0008006" key="4">
    <source>
        <dbReference type="Google" id="ProtNLM"/>
    </source>
</evidence>
<feature type="chain" id="PRO_5024369097" description="OmpH family outer membrane protein" evidence="1">
    <location>
        <begin position="21"/>
        <end position="181"/>
    </location>
</feature>
<sequence length="181" mass="20433">MKKQTLSFVTFIASALAAFAQPDPPELVEIREEHLRSMQRVVIPALNTYKRQLEAQKSAFVRQRKVDAARSVDDELKEIDTQLEVANNAVSRPGLVMQLTILDAEYGDFASKRVLDITKALQKAMESGAPTIKLHRDDAAGGEDPAPLVRKETLITYTINGHRKQRTFDEGHKLNFKYDLR</sequence>
<comment type="caution">
    <text evidence="2">The sequence shown here is derived from an EMBL/GenBank/DDBJ whole genome shotgun (WGS) entry which is preliminary data.</text>
</comment>
<name>A0A5R8KDH1_9BACT</name>
<gene>
    <name evidence="2" type="ORF">FEM03_13970</name>
</gene>
<dbReference type="RefSeq" id="WP_138086886.1">
    <property type="nucleotide sequence ID" value="NZ_VAUV01000009.1"/>
</dbReference>
<feature type="signal peptide" evidence="1">
    <location>
        <begin position="1"/>
        <end position="20"/>
    </location>
</feature>
<evidence type="ECO:0000256" key="1">
    <source>
        <dbReference type="SAM" id="SignalP"/>
    </source>
</evidence>
<proteinExistence type="predicted"/>
<evidence type="ECO:0000313" key="3">
    <source>
        <dbReference type="Proteomes" id="UP000306196"/>
    </source>
</evidence>
<keyword evidence="3" id="KW-1185">Reference proteome</keyword>